<accession>A0A0A8YF58</accession>
<protein>
    <submittedName>
        <fullName evidence="1">Uncharacterized protein</fullName>
    </submittedName>
</protein>
<organism evidence="1">
    <name type="scientific">Arundo donax</name>
    <name type="common">Giant reed</name>
    <name type="synonym">Donax arundinaceus</name>
    <dbReference type="NCBI Taxonomy" id="35708"/>
    <lineage>
        <taxon>Eukaryota</taxon>
        <taxon>Viridiplantae</taxon>
        <taxon>Streptophyta</taxon>
        <taxon>Embryophyta</taxon>
        <taxon>Tracheophyta</taxon>
        <taxon>Spermatophyta</taxon>
        <taxon>Magnoliopsida</taxon>
        <taxon>Liliopsida</taxon>
        <taxon>Poales</taxon>
        <taxon>Poaceae</taxon>
        <taxon>PACMAD clade</taxon>
        <taxon>Arundinoideae</taxon>
        <taxon>Arundineae</taxon>
        <taxon>Arundo</taxon>
    </lineage>
</organism>
<reference evidence="1" key="1">
    <citation type="submission" date="2014-09" db="EMBL/GenBank/DDBJ databases">
        <authorList>
            <person name="Magalhaes I.L.F."/>
            <person name="Oliveira U."/>
            <person name="Santos F.R."/>
            <person name="Vidigal T.H.D.A."/>
            <person name="Brescovit A.D."/>
            <person name="Santos A.J."/>
        </authorList>
    </citation>
    <scope>NUCLEOTIDE SEQUENCE</scope>
    <source>
        <tissue evidence="1">Shoot tissue taken approximately 20 cm above the soil surface</tissue>
    </source>
</reference>
<name>A0A0A8YF58_ARUDO</name>
<dbReference type="AlphaFoldDB" id="A0A0A8YF58"/>
<proteinExistence type="predicted"/>
<dbReference type="EMBL" id="GBRH01273091">
    <property type="protein sequence ID" value="JAD24804.1"/>
    <property type="molecule type" value="Transcribed_RNA"/>
</dbReference>
<sequence>MMCSSCFWTAAIDFYNNFPQACFPQFSL</sequence>
<reference evidence="1" key="2">
    <citation type="journal article" date="2015" name="Data Brief">
        <title>Shoot transcriptome of the giant reed, Arundo donax.</title>
        <authorList>
            <person name="Barrero R.A."/>
            <person name="Guerrero F.D."/>
            <person name="Moolhuijzen P."/>
            <person name="Goolsby J.A."/>
            <person name="Tidwell J."/>
            <person name="Bellgard S.E."/>
            <person name="Bellgard M.I."/>
        </authorList>
    </citation>
    <scope>NUCLEOTIDE SEQUENCE</scope>
    <source>
        <tissue evidence="1">Shoot tissue taken approximately 20 cm above the soil surface</tissue>
    </source>
</reference>
<evidence type="ECO:0000313" key="1">
    <source>
        <dbReference type="EMBL" id="JAD24804.1"/>
    </source>
</evidence>